<sequence length="77" mass="9038">MHSELRIIVSCARPLPFSLLNLYTYFPPPVLSLPSKLSKKTQKCLYEELPPPLRFLNQPFARDALVYSHKPRRDRNQ</sequence>
<comment type="caution">
    <text evidence="1">The sequence shown here is derived from an EMBL/GenBank/DDBJ whole genome shotgun (WGS) entry which is preliminary data.</text>
</comment>
<evidence type="ECO:0000313" key="1">
    <source>
        <dbReference type="EMBL" id="KZL84054.1"/>
    </source>
</evidence>
<dbReference type="AlphaFoldDB" id="A0A167DLW8"/>
<name>A0A167DLW8_COLIC</name>
<evidence type="ECO:0000313" key="2">
    <source>
        <dbReference type="Proteomes" id="UP000076584"/>
    </source>
</evidence>
<keyword evidence="2" id="KW-1185">Reference proteome</keyword>
<gene>
    <name evidence="1" type="ORF">CI238_13165</name>
</gene>
<accession>A0A167DLW8</accession>
<dbReference type="Proteomes" id="UP000076584">
    <property type="component" value="Unassembled WGS sequence"/>
</dbReference>
<reference evidence="1 2" key="1">
    <citation type="submission" date="2015-06" db="EMBL/GenBank/DDBJ databases">
        <title>Survival trade-offs in plant roots during colonization by closely related pathogenic and mutualistic fungi.</title>
        <authorList>
            <person name="Hacquard S."/>
            <person name="Kracher B."/>
            <person name="Hiruma K."/>
            <person name="Weinman A."/>
            <person name="Muench P."/>
            <person name="Garrido Oter R."/>
            <person name="Ver Loren van Themaat E."/>
            <person name="Dallerey J.-F."/>
            <person name="Damm U."/>
            <person name="Henrissat B."/>
            <person name="Lespinet O."/>
            <person name="Thon M."/>
            <person name="Kemen E."/>
            <person name="McHardy A.C."/>
            <person name="Schulze-Lefert P."/>
            <person name="O'Connell R.J."/>
        </authorList>
    </citation>
    <scope>NUCLEOTIDE SEQUENCE [LARGE SCALE GENOMIC DNA]</scope>
    <source>
        <strain evidence="1 2">MAFF 238704</strain>
    </source>
</reference>
<dbReference type="EMBL" id="LFIW01000970">
    <property type="protein sequence ID" value="KZL84054.1"/>
    <property type="molecule type" value="Genomic_DNA"/>
</dbReference>
<proteinExistence type="predicted"/>
<organism evidence="1 2">
    <name type="scientific">Colletotrichum incanum</name>
    <name type="common">Soybean anthracnose fungus</name>
    <dbReference type="NCBI Taxonomy" id="1573173"/>
    <lineage>
        <taxon>Eukaryota</taxon>
        <taxon>Fungi</taxon>
        <taxon>Dikarya</taxon>
        <taxon>Ascomycota</taxon>
        <taxon>Pezizomycotina</taxon>
        <taxon>Sordariomycetes</taxon>
        <taxon>Hypocreomycetidae</taxon>
        <taxon>Glomerellales</taxon>
        <taxon>Glomerellaceae</taxon>
        <taxon>Colletotrichum</taxon>
        <taxon>Colletotrichum spaethianum species complex</taxon>
    </lineage>
</organism>
<protein>
    <submittedName>
        <fullName evidence="1">Uncharacterized protein</fullName>
    </submittedName>
</protein>